<dbReference type="RefSeq" id="WP_344419892.1">
    <property type="nucleotide sequence ID" value="NZ_BAAANN010000013.1"/>
</dbReference>
<dbReference type="EMBL" id="BAAANN010000013">
    <property type="protein sequence ID" value="GAA1962653.1"/>
    <property type="molecule type" value="Genomic_DNA"/>
</dbReference>
<keyword evidence="2" id="KW-1185">Reference proteome</keyword>
<comment type="caution">
    <text evidence="1">The sequence shown here is derived from an EMBL/GenBank/DDBJ whole genome shotgun (WGS) entry which is preliminary data.</text>
</comment>
<accession>A0ABN2R373</accession>
<proteinExistence type="predicted"/>
<organism evidence="1 2">
    <name type="scientific">Amycolatopsis minnesotensis</name>
    <dbReference type="NCBI Taxonomy" id="337894"/>
    <lineage>
        <taxon>Bacteria</taxon>
        <taxon>Bacillati</taxon>
        <taxon>Actinomycetota</taxon>
        <taxon>Actinomycetes</taxon>
        <taxon>Pseudonocardiales</taxon>
        <taxon>Pseudonocardiaceae</taxon>
        <taxon>Amycolatopsis</taxon>
    </lineage>
</organism>
<sequence length="90" mass="9449">MGMELDGLPTAKLGKAPMELWLRGDQLPAKVVMDMSGLGRAGAIADGATPEELAGLDLGGVATTRFTGWGTTDVEVRAPPANEVQEMPRR</sequence>
<gene>
    <name evidence="1" type="ORF">GCM10009754_37460</name>
</gene>
<evidence type="ECO:0000313" key="2">
    <source>
        <dbReference type="Proteomes" id="UP001501116"/>
    </source>
</evidence>
<protein>
    <submittedName>
        <fullName evidence="1">Uncharacterized protein</fullName>
    </submittedName>
</protein>
<name>A0ABN2R373_9PSEU</name>
<evidence type="ECO:0000313" key="1">
    <source>
        <dbReference type="EMBL" id="GAA1962653.1"/>
    </source>
</evidence>
<reference evidence="1 2" key="1">
    <citation type="journal article" date="2019" name="Int. J. Syst. Evol. Microbiol.">
        <title>The Global Catalogue of Microorganisms (GCM) 10K type strain sequencing project: providing services to taxonomists for standard genome sequencing and annotation.</title>
        <authorList>
            <consortium name="The Broad Institute Genomics Platform"/>
            <consortium name="The Broad Institute Genome Sequencing Center for Infectious Disease"/>
            <person name="Wu L."/>
            <person name="Ma J."/>
        </authorList>
    </citation>
    <scope>NUCLEOTIDE SEQUENCE [LARGE SCALE GENOMIC DNA]</scope>
    <source>
        <strain evidence="1 2">JCM 14545</strain>
    </source>
</reference>
<dbReference type="Proteomes" id="UP001501116">
    <property type="component" value="Unassembled WGS sequence"/>
</dbReference>